<protein>
    <recommendedName>
        <fullName evidence="1">DUF6729 domain-containing protein</fullName>
    </recommendedName>
</protein>
<organism evidence="2 3">
    <name type="scientific">Synaphobranchus kaupii</name>
    <name type="common">Kaup's arrowtooth eel</name>
    <dbReference type="NCBI Taxonomy" id="118154"/>
    <lineage>
        <taxon>Eukaryota</taxon>
        <taxon>Metazoa</taxon>
        <taxon>Chordata</taxon>
        <taxon>Craniata</taxon>
        <taxon>Vertebrata</taxon>
        <taxon>Euteleostomi</taxon>
        <taxon>Actinopterygii</taxon>
        <taxon>Neopterygii</taxon>
        <taxon>Teleostei</taxon>
        <taxon>Anguilliformes</taxon>
        <taxon>Synaphobranchidae</taxon>
        <taxon>Synaphobranchus</taxon>
    </lineage>
</organism>
<evidence type="ECO:0000259" key="1">
    <source>
        <dbReference type="Pfam" id="PF20499"/>
    </source>
</evidence>
<dbReference type="EMBL" id="JAINUF010000011">
    <property type="protein sequence ID" value="KAJ8346395.1"/>
    <property type="molecule type" value="Genomic_DNA"/>
</dbReference>
<dbReference type="OrthoDB" id="10057688at2759"/>
<gene>
    <name evidence="2" type="ORF">SKAU_G00277960</name>
</gene>
<feature type="domain" description="DUF6729" evidence="1">
    <location>
        <begin position="213"/>
        <end position="296"/>
    </location>
</feature>
<dbReference type="Pfam" id="PF20499">
    <property type="entry name" value="DUF6729"/>
    <property type="match status" value="1"/>
</dbReference>
<proteinExistence type="predicted"/>
<dbReference type="PANTHER" id="PTHR24401:SF29">
    <property type="entry name" value="SI:CH211-243P7.3-RELATED"/>
    <property type="match status" value="1"/>
</dbReference>
<dbReference type="InterPro" id="IPR046616">
    <property type="entry name" value="DUF6729"/>
</dbReference>
<keyword evidence="3" id="KW-1185">Reference proteome</keyword>
<reference evidence="2" key="1">
    <citation type="journal article" date="2023" name="Science">
        <title>Genome structures resolve the early diversification of teleost fishes.</title>
        <authorList>
            <person name="Parey E."/>
            <person name="Louis A."/>
            <person name="Montfort J."/>
            <person name="Bouchez O."/>
            <person name="Roques C."/>
            <person name="Iampietro C."/>
            <person name="Lluch J."/>
            <person name="Castinel A."/>
            <person name="Donnadieu C."/>
            <person name="Desvignes T."/>
            <person name="Floi Bucao C."/>
            <person name="Jouanno E."/>
            <person name="Wen M."/>
            <person name="Mejri S."/>
            <person name="Dirks R."/>
            <person name="Jansen H."/>
            <person name="Henkel C."/>
            <person name="Chen W.J."/>
            <person name="Zahm M."/>
            <person name="Cabau C."/>
            <person name="Klopp C."/>
            <person name="Thompson A.W."/>
            <person name="Robinson-Rechavi M."/>
            <person name="Braasch I."/>
            <person name="Lecointre G."/>
            <person name="Bobe J."/>
            <person name="Postlethwait J.H."/>
            <person name="Berthelot C."/>
            <person name="Roest Crollius H."/>
            <person name="Guiguen Y."/>
        </authorList>
    </citation>
    <scope>NUCLEOTIDE SEQUENCE</scope>
    <source>
        <strain evidence="2">WJC10195</strain>
    </source>
</reference>
<dbReference type="PANTHER" id="PTHR24401">
    <property type="entry name" value="SI:CH211-243P7.3-RELATED"/>
    <property type="match status" value="1"/>
</dbReference>
<evidence type="ECO:0000313" key="2">
    <source>
        <dbReference type="EMBL" id="KAJ8346395.1"/>
    </source>
</evidence>
<dbReference type="Proteomes" id="UP001152622">
    <property type="component" value="Chromosome 11"/>
</dbReference>
<name>A0A9Q1EWL2_SYNKA</name>
<evidence type="ECO:0000313" key="3">
    <source>
        <dbReference type="Proteomes" id="UP001152622"/>
    </source>
</evidence>
<comment type="caution">
    <text evidence="2">The sequence shown here is derived from an EMBL/GenBank/DDBJ whole genome shotgun (WGS) entry which is preliminary data.</text>
</comment>
<dbReference type="AlphaFoldDB" id="A0A9Q1EWL2"/>
<sequence length="491" mass="53776">MPNKDALTHYTSAYPDIVELVKFHKAQEVARFLASQHGQKGAALVGFGQYKLDSLLGLRSLSPGELQAKLKKMLTTGPVVPGVSSSQPVLCPVQPEPSDAELMELALSRSLSLRSLSLPLHLLWKKRNGPSSHQGPPHKVLSCRLDWSGAVSQEQRGEYGTHHGPVSVVAPSPALCYLLPTSRLASCLLRMSAVPLDAPPHVGFEADMCPAWSLSCDLRVMKLLREQALGNSATQLYTKLCEGHSEAWMRRSIQYLDECEHFLAMGPEQRAFPPPPPMPPVPTPVWLLNVYCYDVLSRLDEVRARVTSTFGSILKMDSTKKVTKKLAGFAADTAAWATNVGNEFGQVLISVLTSAKGKGLLPMAAGLMQRYRVAGVAPPSSCVTTESHQLYGTFMRQLSSSIFEWDEEDVRLLREAKRSELEGKRGMVGLTDAEVSMSLTKRELALHCSRCTRGAAVTERLVRELIDSFDGEKGHDTLGIPLLDHDCIQAI</sequence>
<accession>A0A9Q1EWL2</accession>